<comment type="caution">
    <text evidence="2">The sequence shown here is derived from an EMBL/GenBank/DDBJ whole genome shotgun (WGS) entry which is preliminary data.</text>
</comment>
<dbReference type="InterPro" id="IPR004919">
    <property type="entry name" value="GmrSD_N"/>
</dbReference>
<protein>
    <submittedName>
        <fullName evidence="2">DUF262 domain-containing protein</fullName>
    </submittedName>
</protein>
<evidence type="ECO:0000313" key="3">
    <source>
        <dbReference type="Proteomes" id="UP000447355"/>
    </source>
</evidence>
<accession>A0A845GIE3</accession>
<name>A0A845GIE3_9BURK</name>
<dbReference type="RefSeq" id="WP_161081801.1">
    <property type="nucleotide sequence ID" value="NZ_WWCX01000001.1"/>
</dbReference>
<evidence type="ECO:0000313" key="2">
    <source>
        <dbReference type="EMBL" id="MYM92537.1"/>
    </source>
</evidence>
<organism evidence="2 3">
    <name type="scientific">Duganella vulcania</name>
    <dbReference type="NCBI Taxonomy" id="2692166"/>
    <lineage>
        <taxon>Bacteria</taxon>
        <taxon>Pseudomonadati</taxon>
        <taxon>Pseudomonadota</taxon>
        <taxon>Betaproteobacteria</taxon>
        <taxon>Burkholderiales</taxon>
        <taxon>Oxalobacteraceae</taxon>
        <taxon>Telluria group</taxon>
        <taxon>Duganella</taxon>
    </lineage>
</organism>
<dbReference type="Pfam" id="PF03235">
    <property type="entry name" value="GmrSD_N"/>
    <property type="match status" value="1"/>
</dbReference>
<dbReference type="PANTHER" id="PTHR39639:SF1">
    <property type="entry name" value="DUF262 DOMAIN-CONTAINING PROTEIN"/>
    <property type="match status" value="1"/>
</dbReference>
<dbReference type="PANTHER" id="PTHR39639">
    <property type="entry name" value="CHROMOSOME 16, WHOLE GENOME SHOTGUN SEQUENCE"/>
    <property type="match status" value="1"/>
</dbReference>
<dbReference type="Proteomes" id="UP000447355">
    <property type="component" value="Unassembled WGS sequence"/>
</dbReference>
<sequence length="209" mass="24111">MKTKSIKPKKPADLSDEYWGRLSDSDKALYERIRPVVAASYEIDVGLHQIESFLKEQEEAMRSMGGLLELEPDYQRGHVWTHEQRVRYVESLIRGRAPRLVMFNCPGWTRGKQLGDIPGHHFQCIDGLQRLTTLRMFMRDEVQVFDGLTATALSGTPFDPKRLRIRVGVYEFVTRVELLQFYLDLNAGGTVHPKEELDRVRALLTQANH</sequence>
<proteinExistence type="predicted"/>
<dbReference type="EMBL" id="WWCX01000001">
    <property type="protein sequence ID" value="MYM92537.1"/>
    <property type="molecule type" value="Genomic_DNA"/>
</dbReference>
<reference evidence="2" key="1">
    <citation type="submission" date="2019-12" db="EMBL/GenBank/DDBJ databases">
        <title>Novel species isolated from a subtropical stream in China.</title>
        <authorList>
            <person name="Lu H."/>
        </authorList>
    </citation>
    <scope>NUCLEOTIDE SEQUENCE [LARGE SCALE GENOMIC DNA]</scope>
    <source>
        <strain evidence="2">FT81W</strain>
    </source>
</reference>
<gene>
    <name evidence="2" type="ORF">GTP90_01530</name>
</gene>
<dbReference type="AlphaFoldDB" id="A0A845GIE3"/>
<evidence type="ECO:0000259" key="1">
    <source>
        <dbReference type="Pfam" id="PF03235"/>
    </source>
</evidence>
<feature type="domain" description="GmrSD restriction endonucleases N-terminal" evidence="1">
    <location>
        <begin position="70"/>
        <end position="140"/>
    </location>
</feature>